<dbReference type="InterPro" id="IPR013217">
    <property type="entry name" value="Methyltransf_12"/>
</dbReference>
<gene>
    <name evidence="2" type="ORF">BU23DRAFT_438874</name>
</gene>
<dbReference type="OrthoDB" id="329835at2759"/>
<evidence type="ECO:0000313" key="3">
    <source>
        <dbReference type="Proteomes" id="UP000800036"/>
    </source>
</evidence>
<evidence type="ECO:0000259" key="1">
    <source>
        <dbReference type="Pfam" id="PF08242"/>
    </source>
</evidence>
<dbReference type="InterPro" id="IPR029063">
    <property type="entry name" value="SAM-dependent_MTases_sf"/>
</dbReference>
<dbReference type="Proteomes" id="UP000800036">
    <property type="component" value="Unassembled WGS sequence"/>
</dbReference>
<protein>
    <submittedName>
        <fullName evidence="2">S-adenosyl-L-methionine-dependent methyltransferase</fullName>
    </submittedName>
</protein>
<dbReference type="Gene3D" id="3.40.50.150">
    <property type="entry name" value="Vaccinia Virus protein VP39"/>
    <property type="match status" value="1"/>
</dbReference>
<keyword evidence="2" id="KW-0808">Transferase</keyword>
<accession>A0A6A5ULG7</accession>
<dbReference type="EMBL" id="ML976777">
    <property type="protein sequence ID" value="KAF1964769.1"/>
    <property type="molecule type" value="Genomic_DNA"/>
</dbReference>
<name>A0A6A5ULG7_9PLEO</name>
<dbReference type="Pfam" id="PF08242">
    <property type="entry name" value="Methyltransf_12"/>
    <property type="match status" value="1"/>
</dbReference>
<dbReference type="AlphaFoldDB" id="A0A6A5ULG7"/>
<keyword evidence="2" id="KW-0489">Methyltransferase</keyword>
<reference evidence="2" key="1">
    <citation type="journal article" date="2020" name="Stud. Mycol.">
        <title>101 Dothideomycetes genomes: a test case for predicting lifestyles and emergence of pathogens.</title>
        <authorList>
            <person name="Haridas S."/>
            <person name="Albert R."/>
            <person name="Binder M."/>
            <person name="Bloem J."/>
            <person name="Labutti K."/>
            <person name="Salamov A."/>
            <person name="Andreopoulos B."/>
            <person name="Baker S."/>
            <person name="Barry K."/>
            <person name="Bills G."/>
            <person name="Bluhm B."/>
            <person name="Cannon C."/>
            <person name="Castanera R."/>
            <person name="Culley D."/>
            <person name="Daum C."/>
            <person name="Ezra D."/>
            <person name="Gonzalez J."/>
            <person name="Henrissat B."/>
            <person name="Kuo A."/>
            <person name="Liang C."/>
            <person name="Lipzen A."/>
            <person name="Lutzoni F."/>
            <person name="Magnuson J."/>
            <person name="Mondo S."/>
            <person name="Nolan M."/>
            <person name="Ohm R."/>
            <person name="Pangilinan J."/>
            <person name="Park H.-J."/>
            <person name="Ramirez L."/>
            <person name="Alfaro M."/>
            <person name="Sun H."/>
            <person name="Tritt A."/>
            <person name="Yoshinaga Y."/>
            <person name="Zwiers L.-H."/>
            <person name="Turgeon B."/>
            <person name="Goodwin S."/>
            <person name="Spatafora J."/>
            <person name="Crous P."/>
            <person name="Grigoriev I."/>
        </authorList>
    </citation>
    <scope>NUCLEOTIDE SEQUENCE</scope>
    <source>
        <strain evidence="2">CBS 107.79</strain>
    </source>
</reference>
<sequence length="101" mass="11441">EVGVGTGSMTRSILAALQSFEKDGGQTRFAEYVFTDVSPSFFKDAREIFDKFRDRMLFKTLDLQEDLPSQGFDDASYDLILAGSVLHITSDLLVTLRRLRR</sequence>
<proteinExistence type="predicted"/>
<feature type="non-terminal residue" evidence="2">
    <location>
        <position position="1"/>
    </location>
</feature>
<dbReference type="GO" id="GO:0032259">
    <property type="term" value="P:methylation"/>
    <property type="evidence" value="ECO:0007669"/>
    <property type="project" value="UniProtKB-KW"/>
</dbReference>
<feature type="domain" description="Methyltransferase type 12" evidence="1">
    <location>
        <begin position="1"/>
        <end position="101"/>
    </location>
</feature>
<dbReference type="GO" id="GO:0008168">
    <property type="term" value="F:methyltransferase activity"/>
    <property type="evidence" value="ECO:0007669"/>
    <property type="project" value="UniProtKB-KW"/>
</dbReference>
<evidence type="ECO:0000313" key="2">
    <source>
        <dbReference type="EMBL" id="KAF1964769.1"/>
    </source>
</evidence>
<keyword evidence="3" id="KW-1185">Reference proteome</keyword>
<dbReference type="SUPFAM" id="SSF53335">
    <property type="entry name" value="S-adenosyl-L-methionine-dependent methyltransferases"/>
    <property type="match status" value="1"/>
</dbReference>
<feature type="non-terminal residue" evidence="2">
    <location>
        <position position="101"/>
    </location>
</feature>
<organism evidence="2 3">
    <name type="scientific">Bimuria novae-zelandiae CBS 107.79</name>
    <dbReference type="NCBI Taxonomy" id="1447943"/>
    <lineage>
        <taxon>Eukaryota</taxon>
        <taxon>Fungi</taxon>
        <taxon>Dikarya</taxon>
        <taxon>Ascomycota</taxon>
        <taxon>Pezizomycotina</taxon>
        <taxon>Dothideomycetes</taxon>
        <taxon>Pleosporomycetidae</taxon>
        <taxon>Pleosporales</taxon>
        <taxon>Massarineae</taxon>
        <taxon>Didymosphaeriaceae</taxon>
        <taxon>Bimuria</taxon>
    </lineage>
</organism>